<dbReference type="Pfam" id="PF00400">
    <property type="entry name" value="WD40"/>
    <property type="match status" value="1"/>
</dbReference>
<dbReference type="PANTHER" id="PTHR14107">
    <property type="entry name" value="WD REPEAT PROTEIN"/>
    <property type="match status" value="1"/>
</dbReference>
<evidence type="ECO:0000313" key="4">
    <source>
        <dbReference type="EMBL" id="CAD8991024.1"/>
    </source>
</evidence>
<dbReference type="SUPFAM" id="SSF50978">
    <property type="entry name" value="WD40 repeat-like"/>
    <property type="match status" value="1"/>
</dbReference>
<dbReference type="AlphaFoldDB" id="A0A7S1HTV7"/>
<dbReference type="PROSITE" id="PS50294">
    <property type="entry name" value="WD_REPEATS_REGION"/>
    <property type="match status" value="1"/>
</dbReference>
<dbReference type="InterPro" id="IPR036322">
    <property type="entry name" value="WD40_repeat_dom_sf"/>
</dbReference>
<reference evidence="4" key="1">
    <citation type="submission" date="2021-01" db="EMBL/GenBank/DDBJ databases">
        <authorList>
            <person name="Corre E."/>
            <person name="Pelletier E."/>
            <person name="Niang G."/>
            <person name="Scheremetjew M."/>
            <person name="Finn R."/>
            <person name="Kale V."/>
            <person name="Holt S."/>
            <person name="Cochrane G."/>
            <person name="Meng A."/>
            <person name="Brown T."/>
            <person name="Cohen L."/>
        </authorList>
    </citation>
    <scope>NUCLEOTIDE SEQUENCE</scope>
    <source>
        <strain evidence="4">NIES-381</strain>
    </source>
</reference>
<evidence type="ECO:0000256" key="1">
    <source>
        <dbReference type="ARBA" id="ARBA00022574"/>
    </source>
</evidence>
<evidence type="ECO:0000256" key="2">
    <source>
        <dbReference type="ARBA" id="ARBA00022737"/>
    </source>
</evidence>
<gene>
    <name evidence="4" type="ORF">EGYM00392_LOCUS2067</name>
</gene>
<protein>
    <recommendedName>
        <fullName evidence="5">Guanine nucleotide-binding protein subunit beta-like protein</fullName>
    </recommendedName>
</protein>
<sequence>MVHRYNKDKTIDSTGVTCIRWLPFDSNIFVVAHESGRMYTYNLKLPDEHAFSKDLHEAFNVQPQGKATCNPTQKWAVSNKPLNDVVFSPSNQYCAIPSRDSYCHVVHWEERKLRLKIRSYFGAILCVAWSPDERYIVTGGEDDTVSIYDFRNECVTARCSGHHSWVTAVAFDVCWSDKSAGVNEECALMPTLTDTAPVERYRLVSVSQDSRLLLWDFESLPMDEESLGAVPQHSLDPKGHPSTPDACPVIATNDRGTPVIDPICMQRVHQEPICGLAVYAGGMFTVCAGAVVKVWQLAGNGNAA</sequence>
<dbReference type="Gene3D" id="2.130.10.10">
    <property type="entry name" value="YVTN repeat-like/Quinoprotein amine dehydrogenase"/>
    <property type="match status" value="1"/>
</dbReference>
<evidence type="ECO:0008006" key="5">
    <source>
        <dbReference type="Google" id="ProtNLM"/>
    </source>
</evidence>
<dbReference type="InterPro" id="IPR051362">
    <property type="entry name" value="WD_repeat_creC_regulators"/>
</dbReference>
<proteinExistence type="predicted"/>
<dbReference type="InterPro" id="IPR001680">
    <property type="entry name" value="WD40_rpt"/>
</dbReference>
<dbReference type="PROSITE" id="PS50082">
    <property type="entry name" value="WD_REPEATS_2"/>
    <property type="match status" value="1"/>
</dbReference>
<dbReference type="EMBL" id="HBGA01005895">
    <property type="protein sequence ID" value="CAD8991024.1"/>
    <property type="molecule type" value="Transcribed_RNA"/>
</dbReference>
<dbReference type="SMART" id="SM00320">
    <property type="entry name" value="WD40"/>
    <property type="match status" value="5"/>
</dbReference>
<dbReference type="PANTHER" id="PTHR14107:SF16">
    <property type="entry name" value="AT02583P"/>
    <property type="match status" value="1"/>
</dbReference>
<organism evidence="4">
    <name type="scientific">Eutreptiella gymnastica</name>
    <dbReference type="NCBI Taxonomy" id="73025"/>
    <lineage>
        <taxon>Eukaryota</taxon>
        <taxon>Discoba</taxon>
        <taxon>Euglenozoa</taxon>
        <taxon>Euglenida</taxon>
        <taxon>Spirocuta</taxon>
        <taxon>Euglenophyceae</taxon>
        <taxon>Eutreptiales</taxon>
        <taxon>Eutreptiaceae</taxon>
        <taxon>Eutreptiella</taxon>
    </lineage>
</organism>
<keyword evidence="2" id="KW-0677">Repeat</keyword>
<feature type="repeat" description="WD" evidence="3">
    <location>
        <begin position="117"/>
        <end position="158"/>
    </location>
</feature>
<keyword evidence="1 3" id="KW-0853">WD repeat</keyword>
<evidence type="ECO:0000256" key="3">
    <source>
        <dbReference type="PROSITE-ProRule" id="PRU00221"/>
    </source>
</evidence>
<accession>A0A7S1HTV7</accession>
<dbReference type="InterPro" id="IPR015943">
    <property type="entry name" value="WD40/YVTN_repeat-like_dom_sf"/>
</dbReference>
<name>A0A7S1HTV7_9EUGL</name>